<comment type="caution">
    <text evidence="2">The sequence shown here is derived from an EMBL/GenBank/DDBJ whole genome shotgun (WGS) entry which is preliminary data.</text>
</comment>
<sequence length="197" mass="22105">MRSASCSLTLAAATNSIHCFLENYPVAKSKKFAALSYVWGDNTPSTCRLIFLDGYPVTVTASLYAFLSQHRAPEICRVLWTDALCINEADLSERASQIRLMKYIYETASHVVIWLGPSTPFIVLAIPSLLSIHNTWWPPILARTGSPHRSLKTLTPSDIASIPYPWPPQGLSEILTRPWWSRIWVYQESTEPTPSPS</sequence>
<keyword evidence="3" id="KW-1185">Reference proteome</keyword>
<dbReference type="EMBL" id="MU856132">
    <property type="protein sequence ID" value="KAK3897552.1"/>
    <property type="molecule type" value="Genomic_DNA"/>
</dbReference>
<evidence type="ECO:0000259" key="1">
    <source>
        <dbReference type="Pfam" id="PF06985"/>
    </source>
</evidence>
<dbReference type="AlphaFoldDB" id="A0AAN6MBY0"/>
<gene>
    <name evidence="2" type="ORF">C8A05DRAFT_19705</name>
</gene>
<dbReference type="Pfam" id="PF06985">
    <property type="entry name" value="HET"/>
    <property type="match status" value="1"/>
</dbReference>
<organism evidence="2 3">
    <name type="scientific">Staphylotrichum tortipilum</name>
    <dbReference type="NCBI Taxonomy" id="2831512"/>
    <lineage>
        <taxon>Eukaryota</taxon>
        <taxon>Fungi</taxon>
        <taxon>Dikarya</taxon>
        <taxon>Ascomycota</taxon>
        <taxon>Pezizomycotina</taxon>
        <taxon>Sordariomycetes</taxon>
        <taxon>Sordariomycetidae</taxon>
        <taxon>Sordariales</taxon>
        <taxon>Chaetomiaceae</taxon>
        <taxon>Staphylotrichum</taxon>
    </lineage>
</organism>
<evidence type="ECO:0000313" key="3">
    <source>
        <dbReference type="Proteomes" id="UP001303889"/>
    </source>
</evidence>
<dbReference type="PANTHER" id="PTHR24148:SF82">
    <property type="entry name" value="HETEROKARYON INCOMPATIBILITY DOMAIN-CONTAINING PROTEIN"/>
    <property type="match status" value="1"/>
</dbReference>
<accession>A0AAN6MBY0</accession>
<dbReference type="InterPro" id="IPR052895">
    <property type="entry name" value="HetReg/Transcr_Mod"/>
</dbReference>
<dbReference type="InterPro" id="IPR010730">
    <property type="entry name" value="HET"/>
</dbReference>
<dbReference type="Proteomes" id="UP001303889">
    <property type="component" value="Unassembled WGS sequence"/>
</dbReference>
<reference evidence="2" key="1">
    <citation type="journal article" date="2023" name="Mol. Phylogenet. Evol.">
        <title>Genome-scale phylogeny and comparative genomics of the fungal order Sordariales.</title>
        <authorList>
            <person name="Hensen N."/>
            <person name="Bonometti L."/>
            <person name="Westerberg I."/>
            <person name="Brannstrom I.O."/>
            <person name="Guillou S."/>
            <person name="Cros-Aarteil S."/>
            <person name="Calhoun S."/>
            <person name="Haridas S."/>
            <person name="Kuo A."/>
            <person name="Mondo S."/>
            <person name="Pangilinan J."/>
            <person name="Riley R."/>
            <person name="LaButti K."/>
            <person name="Andreopoulos B."/>
            <person name="Lipzen A."/>
            <person name="Chen C."/>
            <person name="Yan M."/>
            <person name="Daum C."/>
            <person name="Ng V."/>
            <person name="Clum A."/>
            <person name="Steindorff A."/>
            <person name="Ohm R.A."/>
            <person name="Martin F."/>
            <person name="Silar P."/>
            <person name="Natvig D.O."/>
            <person name="Lalanne C."/>
            <person name="Gautier V."/>
            <person name="Ament-Velasquez S.L."/>
            <person name="Kruys A."/>
            <person name="Hutchinson M.I."/>
            <person name="Powell A.J."/>
            <person name="Barry K."/>
            <person name="Miller A.N."/>
            <person name="Grigoriev I.V."/>
            <person name="Debuchy R."/>
            <person name="Gladieux P."/>
            <person name="Hiltunen Thoren M."/>
            <person name="Johannesson H."/>
        </authorList>
    </citation>
    <scope>NUCLEOTIDE SEQUENCE</scope>
    <source>
        <strain evidence="2">CBS 103.79</strain>
    </source>
</reference>
<reference evidence="2" key="2">
    <citation type="submission" date="2023-05" db="EMBL/GenBank/DDBJ databases">
        <authorList>
            <consortium name="Lawrence Berkeley National Laboratory"/>
            <person name="Steindorff A."/>
            <person name="Hensen N."/>
            <person name="Bonometti L."/>
            <person name="Westerberg I."/>
            <person name="Brannstrom I.O."/>
            <person name="Guillou S."/>
            <person name="Cros-Aarteil S."/>
            <person name="Calhoun S."/>
            <person name="Haridas S."/>
            <person name="Kuo A."/>
            <person name="Mondo S."/>
            <person name="Pangilinan J."/>
            <person name="Riley R."/>
            <person name="Labutti K."/>
            <person name="Andreopoulos B."/>
            <person name="Lipzen A."/>
            <person name="Chen C."/>
            <person name="Yanf M."/>
            <person name="Daum C."/>
            <person name="Ng V."/>
            <person name="Clum A."/>
            <person name="Ohm R."/>
            <person name="Martin F."/>
            <person name="Silar P."/>
            <person name="Natvig D."/>
            <person name="Lalanne C."/>
            <person name="Gautier V."/>
            <person name="Ament-Velasquez S.L."/>
            <person name="Kruys A."/>
            <person name="Hutchinson M.I."/>
            <person name="Powell A.J."/>
            <person name="Barry K."/>
            <person name="Miller A.N."/>
            <person name="Grigoriev I.V."/>
            <person name="Debuchy R."/>
            <person name="Gladieux P."/>
            <person name="Thoren M.H."/>
            <person name="Johannesson H."/>
        </authorList>
    </citation>
    <scope>NUCLEOTIDE SEQUENCE</scope>
    <source>
        <strain evidence="2">CBS 103.79</strain>
    </source>
</reference>
<evidence type="ECO:0000313" key="2">
    <source>
        <dbReference type="EMBL" id="KAK3897552.1"/>
    </source>
</evidence>
<proteinExistence type="predicted"/>
<protein>
    <submittedName>
        <fullName evidence="2">Heterokaryon incompatibility protein-domain-containing protein</fullName>
    </submittedName>
</protein>
<feature type="domain" description="Heterokaryon incompatibility" evidence="1">
    <location>
        <begin position="32"/>
        <end position="188"/>
    </location>
</feature>
<name>A0AAN6MBY0_9PEZI</name>
<dbReference type="PANTHER" id="PTHR24148">
    <property type="entry name" value="ANKYRIN REPEAT DOMAIN-CONTAINING PROTEIN 39 HOMOLOG-RELATED"/>
    <property type="match status" value="1"/>
</dbReference>